<reference evidence="2" key="1">
    <citation type="submission" date="2022-04" db="EMBL/GenBank/DDBJ databases">
        <title>Carnegiea gigantea Genome sequencing and assembly v2.</title>
        <authorList>
            <person name="Copetti D."/>
            <person name="Sanderson M.J."/>
            <person name="Burquez A."/>
            <person name="Wojciechowski M.F."/>
        </authorList>
    </citation>
    <scope>NUCLEOTIDE SEQUENCE</scope>
    <source>
        <strain evidence="2">SGP5-SGP5p</strain>
        <tissue evidence="2">Aerial part</tissue>
    </source>
</reference>
<name>A0A9Q1KEA2_9CARY</name>
<accession>A0A9Q1KEA2</accession>
<evidence type="ECO:0000313" key="2">
    <source>
        <dbReference type="EMBL" id="KAJ8441324.1"/>
    </source>
</evidence>
<evidence type="ECO:0000256" key="1">
    <source>
        <dbReference type="SAM" id="MobiDB-lite"/>
    </source>
</evidence>
<keyword evidence="3" id="KW-1185">Reference proteome</keyword>
<dbReference type="Proteomes" id="UP001153076">
    <property type="component" value="Unassembled WGS sequence"/>
</dbReference>
<gene>
    <name evidence="2" type="ORF">Cgig2_024836</name>
</gene>
<protein>
    <submittedName>
        <fullName evidence="2">Uncharacterized protein</fullName>
    </submittedName>
</protein>
<dbReference type="AlphaFoldDB" id="A0A9Q1KEA2"/>
<proteinExistence type="predicted"/>
<feature type="compositionally biased region" description="Low complexity" evidence="1">
    <location>
        <begin position="34"/>
        <end position="47"/>
    </location>
</feature>
<comment type="caution">
    <text evidence="2">The sequence shown here is derived from an EMBL/GenBank/DDBJ whole genome shotgun (WGS) entry which is preliminary data.</text>
</comment>
<sequence>MLRYELSTLVRSLLSSDPDPQIHLYYAASPPPKTTAMTTGTTHGKTAWLPDDLSPARNPVLLGSPTSTRHPPPSVAGKLSCSSGRRRRQGVCAEMKENWKSGARRRRIRRGRNRRNKMGGVMVGLRWRREEDYRLKKQKFMAGLWMIFDSPNNDTE</sequence>
<organism evidence="2 3">
    <name type="scientific">Carnegiea gigantea</name>
    <dbReference type="NCBI Taxonomy" id="171969"/>
    <lineage>
        <taxon>Eukaryota</taxon>
        <taxon>Viridiplantae</taxon>
        <taxon>Streptophyta</taxon>
        <taxon>Embryophyta</taxon>
        <taxon>Tracheophyta</taxon>
        <taxon>Spermatophyta</taxon>
        <taxon>Magnoliopsida</taxon>
        <taxon>eudicotyledons</taxon>
        <taxon>Gunneridae</taxon>
        <taxon>Pentapetalae</taxon>
        <taxon>Caryophyllales</taxon>
        <taxon>Cactineae</taxon>
        <taxon>Cactaceae</taxon>
        <taxon>Cactoideae</taxon>
        <taxon>Echinocereeae</taxon>
        <taxon>Carnegiea</taxon>
    </lineage>
</organism>
<evidence type="ECO:0000313" key="3">
    <source>
        <dbReference type="Proteomes" id="UP001153076"/>
    </source>
</evidence>
<dbReference type="OrthoDB" id="547043at2759"/>
<dbReference type="EMBL" id="JAKOGI010000169">
    <property type="protein sequence ID" value="KAJ8441324.1"/>
    <property type="molecule type" value="Genomic_DNA"/>
</dbReference>
<feature type="region of interest" description="Disordered" evidence="1">
    <location>
        <begin position="33"/>
        <end position="87"/>
    </location>
</feature>